<keyword evidence="1" id="KW-0812">Transmembrane</keyword>
<dbReference type="Proteomes" id="UP000268093">
    <property type="component" value="Unassembled WGS sequence"/>
</dbReference>
<keyword evidence="3" id="KW-1185">Reference proteome</keyword>
<evidence type="ECO:0000256" key="1">
    <source>
        <dbReference type="SAM" id="Phobius"/>
    </source>
</evidence>
<keyword evidence="1" id="KW-1133">Transmembrane helix</keyword>
<reference evidence="2 3" key="1">
    <citation type="journal article" date="2018" name="New Phytol.">
        <title>Phylogenomics of Endogonaceae and evolution of mycorrhizas within Mucoromycota.</title>
        <authorList>
            <person name="Chang Y."/>
            <person name="Desiro A."/>
            <person name="Na H."/>
            <person name="Sandor L."/>
            <person name="Lipzen A."/>
            <person name="Clum A."/>
            <person name="Barry K."/>
            <person name="Grigoriev I.V."/>
            <person name="Martin F.M."/>
            <person name="Stajich J.E."/>
            <person name="Smith M.E."/>
            <person name="Bonito G."/>
            <person name="Spatafora J.W."/>
        </authorList>
    </citation>
    <scope>NUCLEOTIDE SEQUENCE [LARGE SCALE GENOMIC DNA]</scope>
    <source>
        <strain evidence="2 3">GMNB39</strain>
    </source>
</reference>
<dbReference type="EMBL" id="RBNI01009531">
    <property type="protein sequence ID" value="RUP44132.1"/>
    <property type="molecule type" value="Genomic_DNA"/>
</dbReference>
<accession>A0A433CZW4</accession>
<evidence type="ECO:0000313" key="3">
    <source>
        <dbReference type="Proteomes" id="UP000268093"/>
    </source>
</evidence>
<dbReference type="AlphaFoldDB" id="A0A433CZW4"/>
<name>A0A433CZW4_9FUNG</name>
<gene>
    <name evidence="2" type="ORF">BC936DRAFT_149893</name>
</gene>
<sequence>MVRKVQVVFHFGIVCYIAKAFTIIPLFPSPTILFSHRSASADISSWASTPTVRPTSSRIRLLSPASRAQPPCTRLTTPSGWTISTSTKHASGLSRMCKRLLSKNTSLPFLANLYTSIKQNITSGIDVFFAAVAFRYGHVVLSDVYHILDEEQQIYET</sequence>
<comment type="caution">
    <text evidence="2">The sequence shown here is derived from an EMBL/GenBank/DDBJ whole genome shotgun (WGS) entry which is preliminary data.</text>
</comment>
<keyword evidence="1" id="KW-0472">Membrane</keyword>
<proteinExistence type="predicted"/>
<protein>
    <submittedName>
        <fullName evidence="2">Uncharacterized protein</fullName>
    </submittedName>
</protein>
<evidence type="ECO:0000313" key="2">
    <source>
        <dbReference type="EMBL" id="RUP44132.1"/>
    </source>
</evidence>
<feature type="transmembrane region" description="Helical" evidence="1">
    <location>
        <begin position="7"/>
        <end position="27"/>
    </location>
</feature>
<organism evidence="2 3">
    <name type="scientific">Jimgerdemannia flammicorona</name>
    <dbReference type="NCBI Taxonomy" id="994334"/>
    <lineage>
        <taxon>Eukaryota</taxon>
        <taxon>Fungi</taxon>
        <taxon>Fungi incertae sedis</taxon>
        <taxon>Mucoromycota</taxon>
        <taxon>Mucoromycotina</taxon>
        <taxon>Endogonomycetes</taxon>
        <taxon>Endogonales</taxon>
        <taxon>Endogonaceae</taxon>
        <taxon>Jimgerdemannia</taxon>
    </lineage>
</organism>